<protein>
    <submittedName>
        <fullName evidence="2">Uncharacterized protein</fullName>
    </submittedName>
</protein>
<accession>A0A160PB18</accession>
<name>A0A160PB18_9HYPH</name>
<feature type="region of interest" description="Disordered" evidence="1">
    <location>
        <begin position="1"/>
        <end position="27"/>
    </location>
</feature>
<evidence type="ECO:0000256" key="1">
    <source>
        <dbReference type="SAM" id="MobiDB-lite"/>
    </source>
</evidence>
<proteinExistence type="predicted"/>
<evidence type="ECO:0000313" key="3">
    <source>
        <dbReference type="Proteomes" id="UP000218288"/>
    </source>
</evidence>
<reference evidence="2 3" key="1">
    <citation type="journal article" date="2016" name="Genome Announc.">
        <title>Complete Genome Sequence of Methylobacterium populi P-1M, Isolated from Pink-Pigmented Household Biofilm.</title>
        <authorList>
            <person name="Morohoshi T."/>
            <person name="Ikeda T."/>
        </authorList>
    </citation>
    <scope>NUCLEOTIDE SEQUENCE [LARGE SCALE GENOMIC DNA]</scope>
    <source>
        <strain evidence="2 3">P-1M</strain>
    </source>
</reference>
<dbReference type="AlphaFoldDB" id="A0A160PB18"/>
<dbReference type="EMBL" id="AP014809">
    <property type="protein sequence ID" value="BAU89436.1"/>
    <property type="molecule type" value="Genomic_DNA"/>
</dbReference>
<organism evidence="2 3">
    <name type="scientific">Methylorubrum populi</name>
    <dbReference type="NCBI Taxonomy" id="223967"/>
    <lineage>
        <taxon>Bacteria</taxon>
        <taxon>Pseudomonadati</taxon>
        <taxon>Pseudomonadota</taxon>
        <taxon>Alphaproteobacteria</taxon>
        <taxon>Hyphomicrobiales</taxon>
        <taxon>Methylobacteriaceae</taxon>
        <taxon>Methylorubrum</taxon>
    </lineage>
</organism>
<dbReference type="Proteomes" id="UP000218288">
    <property type="component" value="Chromosome"/>
</dbReference>
<sequence length="152" mass="17163">MGPGMTEHGRQTLRRLGTQTRRDVSHAHMSDTKWRKLLSALDEAGFGRARIVVRFIDRPEPRVMTLPKRADLWPPRPYADSITVGPLELRAITWLELPTLARWPSGDGRPVPTVPQDMAHARAVLEALGRFPLEETEQGLRILGSSGRRSER</sequence>
<evidence type="ECO:0000313" key="2">
    <source>
        <dbReference type="EMBL" id="BAU89436.1"/>
    </source>
</evidence>
<gene>
    <name evidence="2" type="ORF">MPPM_0831</name>
</gene>